<feature type="domain" description="Helicase C-terminal" evidence="10">
    <location>
        <begin position="1291"/>
        <end position="1456"/>
    </location>
</feature>
<keyword evidence="2" id="KW-0547">Nucleotide-binding</keyword>
<gene>
    <name evidence="11" type="ORF">B0H15DRAFT_807647</name>
</gene>
<dbReference type="InterPro" id="IPR001650">
    <property type="entry name" value="Helicase_C-like"/>
</dbReference>
<keyword evidence="6" id="KW-0863">Zinc-finger</keyword>
<dbReference type="Pfam" id="PF00271">
    <property type="entry name" value="Helicase_C"/>
    <property type="match status" value="1"/>
</dbReference>
<evidence type="ECO:0000256" key="4">
    <source>
        <dbReference type="ARBA" id="ARBA00034617"/>
    </source>
</evidence>
<dbReference type="SUPFAM" id="SSF52540">
    <property type="entry name" value="P-loop containing nucleoside triphosphate hydrolases"/>
    <property type="match status" value="1"/>
</dbReference>
<dbReference type="InterPro" id="IPR022698">
    <property type="entry name" value="OrsD"/>
</dbReference>
<reference evidence="11" key="1">
    <citation type="submission" date="2023-03" db="EMBL/GenBank/DDBJ databases">
        <title>Massive genome expansion in bonnet fungi (Mycena s.s.) driven by repeated elements and novel gene families across ecological guilds.</title>
        <authorList>
            <consortium name="Lawrence Berkeley National Laboratory"/>
            <person name="Harder C.B."/>
            <person name="Miyauchi S."/>
            <person name="Viragh M."/>
            <person name="Kuo A."/>
            <person name="Thoen E."/>
            <person name="Andreopoulos B."/>
            <person name="Lu D."/>
            <person name="Skrede I."/>
            <person name="Drula E."/>
            <person name="Henrissat B."/>
            <person name="Morin E."/>
            <person name="Kohler A."/>
            <person name="Barry K."/>
            <person name="LaButti K."/>
            <person name="Morin E."/>
            <person name="Salamov A."/>
            <person name="Lipzen A."/>
            <person name="Mereny Z."/>
            <person name="Hegedus B."/>
            <person name="Baldrian P."/>
            <person name="Stursova M."/>
            <person name="Weitz H."/>
            <person name="Taylor A."/>
            <person name="Grigoriev I.V."/>
            <person name="Nagy L.G."/>
            <person name="Martin F."/>
            <person name="Kauserud H."/>
        </authorList>
    </citation>
    <scope>NUCLEOTIDE SEQUENCE</scope>
    <source>
        <strain evidence="11">CBHHK173m</strain>
    </source>
</reference>
<dbReference type="SMART" id="SM00487">
    <property type="entry name" value="DEXDc"/>
    <property type="match status" value="1"/>
</dbReference>
<dbReference type="Gene3D" id="3.40.50.300">
    <property type="entry name" value="P-loop containing nucleotide triphosphate hydrolases"/>
    <property type="match status" value="2"/>
</dbReference>
<dbReference type="EMBL" id="JARJCN010000170">
    <property type="protein sequence ID" value="KAJ7065954.1"/>
    <property type="molecule type" value="Genomic_DNA"/>
</dbReference>
<dbReference type="InterPro" id="IPR013087">
    <property type="entry name" value="Znf_C2H2_type"/>
</dbReference>
<dbReference type="GO" id="GO:0000724">
    <property type="term" value="P:double-strand break repair via homologous recombination"/>
    <property type="evidence" value="ECO:0007669"/>
    <property type="project" value="TreeGrafter"/>
</dbReference>
<dbReference type="InterPro" id="IPR011545">
    <property type="entry name" value="DEAD/DEAH_box_helicase_dom"/>
</dbReference>
<dbReference type="PROSITE" id="PS50157">
    <property type="entry name" value="ZINC_FINGER_C2H2_2"/>
    <property type="match status" value="1"/>
</dbReference>
<evidence type="ECO:0000256" key="5">
    <source>
        <dbReference type="ARBA" id="ARBA00034808"/>
    </source>
</evidence>
<dbReference type="Gene3D" id="3.30.160.60">
    <property type="entry name" value="Classic Zinc Finger"/>
    <property type="match status" value="1"/>
</dbReference>
<dbReference type="InterPro" id="IPR014001">
    <property type="entry name" value="Helicase_ATP-bd"/>
</dbReference>
<dbReference type="PANTHER" id="PTHR13710:SF154">
    <property type="entry name" value="RECQ HELICASE, PUTATIVE (AFU_ORTHOLOGUE AFUA_6G14720)-RELATED"/>
    <property type="match status" value="1"/>
</dbReference>
<evidence type="ECO:0000256" key="1">
    <source>
        <dbReference type="ARBA" id="ARBA00005446"/>
    </source>
</evidence>
<dbReference type="Pfam" id="PF00270">
    <property type="entry name" value="DEAD"/>
    <property type="match status" value="1"/>
</dbReference>
<dbReference type="PROSITE" id="PS00028">
    <property type="entry name" value="ZINC_FINGER_C2H2_1"/>
    <property type="match status" value="2"/>
</dbReference>
<evidence type="ECO:0000313" key="12">
    <source>
        <dbReference type="Proteomes" id="UP001222325"/>
    </source>
</evidence>
<dbReference type="InterPro" id="IPR027417">
    <property type="entry name" value="P-loop_NTPase"/>
</dbReference>
<dbReference type="Proteomes" id="UP001222325">
    <property type="component" value="Unassembled WGS sequence"/>
</dbReference>
<feature type="domain" description="Helicase ATP-binding" evidence="9">
    <location>
        <begin position="1106"/>
        <end position="1264"/>
    </location>
</feature>
<dbReference type="GO" id="GO:0008270">
    <property type="term" value="F:zinc ion binding"/>
    <property type="evidence" value="ECO:0007669"/>
    <property type="project" value="UniProtKB-KW"/>
</dbReference>
<feature type="domain" description="C2H2-type" evidence="8">
    <location>
        <begin position="16"/>
        <end position="44"/>
    </location>
</feature>
<comment type="similarity">
    <text evidence="1">Belongs to the helicase family. RecQ subfamily.</text>
</comment>
<accession>A0AAD6TMH1</accession>
<dbReference type="Pfam" id="PF12013">
    <property type="entry name" value="OrsD"/>
    <property type="match status" value="1"/>
</dbReference>
<dbReference type="GO" id="GO:0005524">
    <property type="term" value="F:ATP binding"/>
    <property type="evidence" value="ECO:0007669"/>
    <property type="project" value="UniProtKB-KW"/>
</dbReference>
<sequence length="1698" mass="188951">MLNSSPPIPSQSQPKFPCDHCGIKFSLSSLLKEHARIAHSPQVNFPWPNSAGVLVVDRSSDGDIPCAFCTTVFQRWDLFEDHLYKIHPVSDIKAVASVHPAAVQRTLARSATRPHPYPSAHPKPGSFPLAVEHHTRSALPLVPSFRNITPSPEPPISTVSAPYGMEILAMCGMRIDPRTNALICIACQACVRTASAATHTQDRHEGVKLTVSQAQGLNSILEFFSVPPLPINYPFPWGEPDIDFLLMRDGFICRPCRYACPNYLTFTKHLRTADHKNVVPYDLENRDPGPIQSFFHKNQERWFLVAPAAKGLTKTDPYVLYLAQYADNVSSPMTTIPAPVTSNEIPAINRITFWDSHLAPWLTNVKGVDMLRALLYKSVDNSPLARIPLLAVEYLNRTAELARGAGMVARVELVEFPRADAAPFKPLARPDSIHNYATVLHTLIIGLLRNNDPHKSTSYTFPVTLKDRDTISVLLQRLQSPSDSSSMDLLAFHRVASLFLLVRPVDNPYCGKYKFDQPLECLLAVHSLRNDGNFESPSHLTPFLARVTYSIRASIIFEADSISRAEEISLDAVAGQNICRRVASPYNAVVDLQRYVSALAYAAVRPPTTRVSPDGMNITYMELTLNVPKYRLGLRLALVDLQKQFMELLFGFETTLDLPEQAKDDWTNTKRGYGFATTHQYLPPDAFLSHLLQSKEAGLTWTDSEPQPQLHFSGPALDSLLAKYSKFYKTLGPFTASTSSVSRIAEFVEGKYKNTGRPRTLFMHGRDLWNVTRRMKSENVMGHEVFIPQLVPPEAADLILRDLLIFRPALVKILRIVKGEEIARLYDEYIWVMDSCLVSSEKFSKLLADFTGTYCHVRLPTLAHRHMQVELFRIFLNSTIELESEDNDDLFATARGHSAVTAKRMYAVESGCLPMLSSDLLQRFRSFCLDWFQVIGFRPGFPALQPILERHSLRQQEAILAQDTTGVLTTGTIFPPSDQKVFSVLTHISAILSDNLQQMGARLELSTREAVVQGIMEALSRQPGLLGQPANLLLPTSSPSSSSFVDPDSSIDAEMGFRSSDIVTSTSQTCVEMGDSEGMTPLEILRSFLDDPSAEFLSDGQCEAVTAALQGEQNFAACLPTGGGKSMTYLLPAYHEEGFCTVVVCPNAALLRDQMRKAQELGLSCVNWTVSQGPMPSDVSLIFIALETANSPMLIQELARLAHIIKRIVVDEAHQVFTESSYRPGFLLLAKLAPTKIQKMWLSATFALRLMDLFWALLQQKPARLIRADFEQPQLCIQRPLLPPNIDPGAFLDRLVDYLTEFEMRDGKKGIIFVNTKADVTALYERSQQRGISIAHSYANLDSRLAQETSWMTGATTWIVATGTLIHGVDNVMCSVVIFARWDPGLIRLAQGWGRAGRKGQRSLVFLVAGRHSPQLAARVDPEDMECFKESRQVAKIIKSLSPEQELVPPPTQPAQSSIFSFQSSSTIPLSSRNIPDSATSYTLPHSHNTPRSNHRSTQIGGPRIAKRATNAPVPISILIDAASASTTSDRKRELSEVIIAMASALRNKCTGCWASSGAIQPAHGDNSTLIQQCDGDRNGEANWSDFITFRRAITFARGTVCYHCGLPSENGFQHPAHPRGKCDPSFKDFHKPALYMVRRTPSVWHRVVTSYPQTTFTPDLLSLSTTDLEFAHWIVQPGLHFYRGIELLAWLWQCRST</sequence>
<comment type="catalytic activity">
    <reaction evidence="4">
        <text>Couples ATP hydrolysis with the unwinding of duplex DNA by translocating in the 3'-5' direction.</text>
        <dbReference type="EC" id="5.6.2.4"/>
    </reaction>
</comment>
<feature type="compositionally biased region" description="Polar residues" evidence="7">
    <location>
        <begin position="1474"/>
        <end position="1500"/>
    </location>
</feature>
<evidence type="ECO:0000259" key="10">
    <source>
        <dbReference type="PROSITE" id="PS51194"/>
    </source>
</evidence>
<dbReference type="EC" id="5.6.2.4" evidence="5"/>
<evidence type="ECO:0000256" key="2">
    <source>
        <dbReference type="ARBA" id="ARBA00022741"/>
    </source>
</evidence>
<dbReference type="GO" id="GO:0005737">
    <property type="term" value="C:cytoplasm"/>
    <property type="evidence" value="ECO:0007669"/>
    <property type="project" value="TreeGrafter"/>
</dbReference>
<dbReference type="GO" id="GO:0043138">
    <property type="term" value="F:3'-5' DNA helicase activity"/>
    <property type="evidence" value="ECO:0007669"/>
    <property type="project" value="UniProtKB-EC"/>
</dbReference>
<dbReference type="GO" id="GO:0009378">
    <property type="term" value="F:four-way junction helicase activity"/>
    <property type="evidence" value="ECO:0007669"/>
    <property type="project" value="TreeGrafter"/>
</dbReference>
<dbReference type="GO" id="GO:0003676">
    <property type="term" value="F:nucleic acid binding"/>
    <property type="evidence" value="ECO:0007669"/>
    <property type="project" value="InterPro"/>
</dbReference>
<dbReference type="PROSITE" id="PS51192">
    <property type="entry name" value="HELICASE_ATP_BIND_1"/>
    <property type="match status" value="1"/>
</dbReference>
<dbReference type="PROSITE" id="PS51194">
    <property type="entry name" value="HELICASE_CTER"/>
    <property type="match status" value="1"/>
</dbReference>
<dbReference type="GO" id="GO:0005694">
    <property type="term" value="C:chromosome"/>
    <property type="evidence" value="ECO:0007669"/>
    <property type="project" value="TreeGrafter"/>
</dbReference>
<keyword evidence="12" id="KW-1185">Reference proteome</keyword>
<evidence type="ECO:0000256" key="6">
    <source>
        <dbReference type="PROSITE-ProRule" id="PRU00042"/>
    </source>
</evidence>
<evidence type="ECO:0000313" key="11">
    <source>
        <dbReference type="EMBL" id="KAJ7065954.1"/>
    </source>
</evidence>
<name>A0AAD6TMH1_9AGAR</name>
<evidence type="ECO:0000256" key="7">
    <source>
        <dbReference type="SAM" id="MobiDB-lite"/>
    </source>
</evidence>
<evidence type="ECO:0000259" key="8">
    <source>
        <dbReference type="PROSITE" id="PS50157"/>
    </source>
</evidence>
<feature type="region of interest" description="Disordered" evidence="7">
    <location>
        <begin position="1474"/>
        <end position="1501"/>
    </location>
</feature>
<comment type="caution">
    <text evidence="11">The sequence shown here is derived from an EMBL/GenBank/DDBJ whole genome shotgun (WGS) entry which is preliminary data.</text>
</comment>
<evidence type="ECO:0000256" key="3">
    <source>
        <dbReference type="ARBA" id="ARBA00022840"/>
    </source>
</evidence>
<dbReference type="SMART" id="SM00355">
    <property type="entry name" value="ZnF_C2H2"/>
    <property type="match status" value="4"/>
</dbReference>
<keyword evidence="6" id="KW-0862">Zinc</keyword>
<keyword evidence="6" id="KW-0479">Metal-binding</keyword>
<organism evidence="11 12">
    <name type="scientific">Mycena belliarum</name>
    <dbReference type="NCBI Taxonomy" id="1033014"/>
    <lineage>
        <taxon>Eukaryota</taxon>
        <taxon>Fungi</taxon>
        <taxon>Dikarya</taxon>
        <taxon>Basidiomycota</taxon>
        <taxon>Agaricomycotina</taxon>
        <taxon>Agaricomycetes</taxon>
        <taxon>Agaricomycetidae</taxon>
        <taxon>Agaricales</taxon>
        <taxon>Marasmiineae</taxon>
        <taxon>Mycenaceae</taxon>
        <taxon>Mycena</taxon>
    </lineage>
</organism>
<keyword evidence="3" id="KW-0067">ATP-binding</keyword>
<proteinExistence type="inferred from homology"/>
<evidence type="ECO:0000259" key="9">
    <source>
        <dbReference type="PROSITE" id="PS51192"/>
    </source>
</evidence>
<dbReference type="PANTHER" id="PTHR13710">
    <property type="entry name" value="DNA HELICASE RECQ FAMILY MEMBER"/>
    <property type="match status" value="1"/>
</dbReference>
<protein>
    <recommendedName>
        <fullName evidence="5">DNA 3'-5' helicase</fullName>
        <ecNumber evidence="5">5.6.2.4</ecNumber>
    </recommendedName>
</protein>